<dbReference type="Proteomes" id="UP001595764">
    <property type="component" value="Unassembled WGS sequence"/>
</dbReference>
<feature type="domain" description="GFO/IDH/MocA-like oxidoreductase" evidence="4">
    <location>
        <begin position="143"/>
        <end position="258"/>
    </location>
</feature>
<sequence length="346" mass="36704">MTRQETLAGSGEPPVRLGVLGASSVARRRTLPAALAAPNVVLAAVASRDREKAERLAAEFGCRAAKDYDAVLASPDVDAVYLPLPAALHRRWTLAALAAGKHVLVEKPMATDVAETAELLAAAASRGLVIRQNLTYPHHGQHAAVRDLVRAGRIGSLVEFQSAFCIPSLPAADIRHRPELGGGALLDVGVYPISAARFFLGDDLEVAGAVLRWDDEYGVDAGGSVLLRSAGGRTATLSFGFEHGYGARYLLWGGSGRISVDRVFTPPEWLRPVVRVEEQDRVEEIVLPADHQFRNSLSAFADAVLATRRTGADPEREAHAASALGLAQLLADIAAKAQRVPATRGA</sequence>
<organism evidence="5 6">
    <name type="scientific">Amycolatopsis halotolerans</name>
    <dbReference type="NCBI Taxonomy" id="330083"/>
    <lineage>
        <taxon>Bacteria</taxon>
        <taxon>Bacillati</taxon>
        <taxon>Actinomycetota</taxon>
        <taxon>Actinomycetes</taxon>
        <taxon>Pseudonocardiales</taxon>
        <taxon>Pseudonocardiaceae</taxon>
        <taxon>Amycolatopsis</taxon>
    </lineage>
</organism>
<evidence type="ECO:0000313" key="5">
    <source>
        <dbReference type="EMBL" id="MFC3509405.1"/>
    </source>
</evidence>
<dbReference type="Pfam" id="PF22725">
    <property type="entry name" value="GFO_IDH_MocA_C3"/>
    <property type="match status" value="1"/>
</dbReference>
<dbReference type="InterPro" id="IPR055170">
    <property type="entry name" value="GFO_IDH_MocA-like_dom"/>
</dbReference>
<keyword evidence="6" id="KW-1185">Reference proteome</keyword>
<dbReference type="SUPFAM" id="SSF51735">
    <property type="entry name" value="NAD(P)-binding Rossmann-fold domains"/>
    <property type="match status" value="1"/>
</dbReference>
<proteinExistence type="inferred from homology"/>
<dbReference type="InterPro" id="IPR036291">
    <property type="entry name" value="NAD(P)-bd_dom_sf"/>
</dbReference>
<accession>A0ABV7QAR8</accession>
<dbReference type="Pfam" id="PF01408">
    <property type="entry name" value="GFO_IDH_MocA"/>
    <property type="match status" value="1"/>
</dbReference>
<dbReference type="Gene3D" id="3.40.50.720">
    <property type="entry name" value="NAD(P)-binding Rossmann-like Domain"/>
    <property type="match status" value="1"/>
</dbReference>
<evidence type="ECO:0000259" key="3">
    <source>
        <dbReference type="Pfam" id="PF01408"/>
    </source>
</evidence>
<dbReference type="PANTHER" id="PTHR22604:SF105">
    <property type="entry name" value="TRANS-1,2-DIHYDROBENZENE-1,2-DIOL DEHYDROGENASE"/>
    <property type="match status" value="1"/>
</dbReference>
<protein>
    <submittedName>
        <fullName evidence="5">Gfo/Idh/MocA family protein</fullName>
    </submittedName>
</protein>
<evidence type="ECO:0000256" key="2">
    <source>
        <dbReference type="ARBA" id="ARBA00023002"/>
    </source>
</evidence>
<dbReference type="PANTHER" id="PTHR22604">
    <property type="entry name" value="OXIDOREDUCTASES"/>
    <property type="match status" value="1"/>
</dbReference>
<name>A0ABV7QAR8_9PSEU</name>
<dbReference type="InterPro" id="IPR050984">
    <property type="entry name" value="Gfo/Idh/MocA_domain"/>
</dbReference>
<evidence type="ECO:0000259" key="4">
    <source>
        <dbReference type="Pfam" id="PF22725"/>
    </source>
</evidence>
<evidence type="ECO:0000313" key="6">
    <source>
        <dbReference type="Proteomes" id="UP001595764"/>
    </source>
</evidence>
<dbReference type="EMBL" id="JBHRWI010000004">
    <property type="protein sequence ID" value="MFC3509405.1"/>
    <property type="molecule type" value="Genomic_DNA"/>
</dbReference>
<reference evidence="6" key="1">
    <citation type="journal article" date="2019" name="Int. J. Syst. Evol. Microbiol.">
        <title>The Global Catalogue of Microorganisms (GCM) 10K type strain sequencing project: providing services to taxonomists for standard genome sequencing and annotation.</title>
        <authorList>
            <consortium name="The Broad Institute Genomics Platform"/>
            <consortium name="The Broad Institute Genome Sequencing Center for Infectious Disease"/>
            <person name="Wu L."/>
            <person name="Ma J."/>
        </authorList>
    </citation>
    <scope>NUCLEOTIDE SEQUENCE [LARGE SCALE GENOMIC DNA]</scope>
    <source>
        <strain evidence="6">CGMCC 4.7682</strain>
    </source>
</reference>
<evidence type="ECO:0000256" key="1">
    <source>
        <dbReference type="ARBA" id="ARBA00010928"/>
    </source>
</evidence>
<dbReference type="Gene3D" id="3.30.360.10">
    <property type="entry name" value="Dihydrodipicolinate Reductase, domain 2"/>
    <property type="match status" value="1"/>
</dbReference>
<keyword evidence="2" id="KW-0560">Oxidoreductase</keyword>
<dbReference type="RefSeq" id="WP_377869602.1">
    <property type="nucleotide sequence ID" value="NZ_JBHMAY010000012.1"/>
</dbReference>
<dbReference type="SUPFAM" id="SSF55347">
    <property type="entry name" value="Glyceraldehyde-3-phosphate dehydrogenase-like, C-terminal domain"/>
    <property type="match status" value="1"/>
</dbReference>
<comment type="similarity">
    <text evidence="1">Belongs to the Gfo/Idh/MocA family.</text>
</comment>
<feature type="domain" description="Gfo/Idh/MocA-like oxidoreductase N-terminal" evidence="3">
    <location>
        <begin position="16"/>
        <end position="130"/>
    </location>
</feature>
<comment type="caution">
    <text evidence="5">The sequence shown here is derived from an EMBL/GenBank/DDBJ whole genome shotgun (WGS) entry which is preliminary data.</text>
</comment>
<gene>
    <name evidence="5" type="ORF">ACFORO_04450</name>
</gene>
<dbReference type="InterPro" id="IPR000683">
    <property type="entry name" value="Gfo/Idh/MocA-like_OxRdtase_N"/>
</dbReference>